<evidence type="ECO:0000259" key="10">
    <source>
        <dbReference type="Pfam" id="PF14721"/>
    </source>
</evidence>
<comment type="catalytic activity">
    <reaction evidence="8">
        <text>A + NADH + H(+) = AH2 + NAD(+)</text>
        <dbReference type="Rhea" id="RHEA:11356"/>
        <dbReference type="ChEBI" id="CHEBI:13193"/>
        <dbReference type="ChEBI" id="CHEBI:15378"/>
        <dbReference type="ChEBI" id="CHEBI:17499"/>
        <dbReference type="ChEBI" id="CHEBI:57540"/>
        <dbReference type="ChEBI" id="CHEBI:57945"/>
    </reaction>
</comment>
<evidence type="ECO:0000256" key="7">
    <source>
        <dbReference type="ARBA" id="ARBA00023027"/>
    </source>
</evidence>
<organism evidence="11">
    <name type="scientific">Longilinea arvoryzae</name>
    <dbReference type="NCBI Taxonomy" id="360412"/>
    <lineage>
        <taxon>Bacteria</taxon>
        <taxon>Bacillati</taxon>
        <taxon>Chloroflexota</taxon>
        <taxon>Anaerolineae</taxon>
        <taxon>Anaerolineales</taxon>
        <taxon>Anaerolineaceae</taxon>
        <taxon>Longilinea</taxon>
    </lineage>
</organism>
<keyword evidence="5" id="KW-0809">Transit peptide</keyword>
<dbReference type="PRINTS" id="PR00368">
    <property type="entry name" value="FADPNR"/>
</dbReference>
<dbReference type="InterPro" id="IPR050446">
    <property type="entry name" value="FAD-oxidoreductase/Apoptosis"/>
</dbReference>
<dbReference type="GO" id="GO:0016174">
    <property type="term" value="F:NAD(P)H oxidase H2O2-forming activity"/>
    <property type="evidence" value="ECO:0007669"/>
    <property type="project" value="TreeGrafter"/>
</dbReference>
<evidence type="ECO:0000313" key="11">
    <source>
        <dbReference type="EMBL" id="GAP16148.1"/>
    </source>
</evidence>
<keyword evidence="3" id="KW-0053">Apoptosis</keyword>
<dbReference type="STRING" id="360412.LARV_03944"/>
<dbReference type="AlphaFoldDB" id="A0A0K8MY18"/>
<dbReference type="GO" id="GO:0071949">
    <property type="term" value="F:FAD binding"/>
    <property type="evidence" value="ECO:0007669"/>
    <property type="project" value="TreeGrafter"/>
</dbReference>
<dbReference type="GO" id="GO:0012501">
    <property type="term" value="P:programmed cell death"/>
    <property type="evidence" value="ECO:0007669"/>
    <property type="project" value="TreeGrafter"/>
</dbReference>
<keyword evidence="2" id="KW-0285">Flavoprotein</keyword>
<comment type="cofactor">
    <cofactor evidence="1">
        <name>FAD</name>
        <dbReference type="ChEBI" id="CHEBI:57692"/>
    </cofactor>
</comment>
<evidence type="ECO:0000313" key="12">
    <source>
        <dbReference type="Proteomes" id="UP000055060"/>
    </source>
</evidence>
<dbReference type="InterPro" id="IPR029324">
    <property type="entry name" value="AIF_C"/>
</dbReference>
<reference evidence="11" key="1">
    <citation type="submission" date="2015-07" db="EMBL/GenBank/DDBJ databases">
        <title>Draft Genome Sequences of Anaerolinea thermolimosa IMO-1, Bellilinea caldifistulae GOMI-1, Leptolinea tardivitalis YMTK-2, Levilinea saccharolytica KIBI-1,Longilinea arvoryzae KOME-1, Previously Described as Members of the Anaerolineaceae (Chloroflexi).</title>
        <authorList>
            <person name="Sekiguchi Y."/>
            <person name="Ohashi A."/>
            <person name="Matsuura N."/>
            <person name="Tourlousse M.D."/>
        </authorList>
    </citation>
    <scope>NUCLEOTIDE SEQUENCE [LARGE SCALE GENOMIC DNA]</scope>
    <source>
        <strain evidence="11">KOME-1</strain>
    </source>
</reference>
<keyword evidence="7" id="KW-0520">NAD</keyword>
<keyword evidence="6" id="KW-0560">Oxidoreductase</keyword>
<feature type="domain" description="FAD/NAD(P)-binding" evidence="9">
    <location>
        <begin position="4"/>
        <end position="299"/>
    </location>
</feature>
<evidence type="ECO:0000256" key="1">
    <source>
        <dbReference type="ARBA" id="ARBA00001974"/>
    </source>
</evidence>
<dbReference type="PANTHER" id="PTHR43557:SF4">
    <property type="entry name" value="APOPTOSIS-INDUCING FACTOR 1, MITOCHONDRIAL"/>
    <property type="match status" value="1"/>
</dbReference>
<dbReference type="PRINTS" id="PR00469">
    <property type="entry name" value="PNDRDTASEII"/>
</dbReference>
<evidence type="ECO:0000256" key="4">
    <source>
        <dbReference type="ARBA" id="ARBA00022827"/>
    </source>
</evidence>
<evidence type="ECO:0000259" key="9">
    <source>
        <dbReference type="Pfam" id="PF07992"/>
    </source>
</evidence>
<evidence type="ECO:0000256" key="6">
    <source>
        <dbReference type="ARBA" id="ARBA00023002"/>
    </source>
</evidence>
<evidence type="ECO:0000256" key="8">
    <source>
        <dbReference type="ARBA" id="ARBA00047786"/>
    </source>
</evidence>
<dbReference type="SUPFAM" id="SSF55424">
    <property type="entry name" value="FAD/NAD-linked reductases, dimerisation (C-terminal) domain"/>
    <property type="match status" value="1"/>
</dbReference>
<feature type="domain" description="Mitochondrial apoptosis-inducing factor C-terminal" evidence="10">
    <location>
        <begin position="302"/>
        <end position="344"/>
    </location>
</feature>
<dbReference type="Pfam" id="PF14721">
    <property type="entry name" value="AIF_C"/>
    <property type="match status" value="2"/>
</dbReference>
<sequence length="398" mass="43368">MDSFDYLIIGGGMTAAAAALGIRELDAGGSIALLGDEPHPPYDRPDLSKKLWLGKSEDKVWRKLPDKGLTLLLSDRAAALDPARSQVLTAGGNTLHYHKLLLATGGVPRKLPFAPDEVVYFRTLDDYHTLRRWTGQGKRFGVIGGGFIGSEITAALTLTGEKVVMVFPEVGIGARLFPTDLATHLNEYYRQKGVEVLAGLEIQSIDRRKDGFVMVAKDGQEVMVDHIIAGIGIRPNTSLAEAAGVTIADSQNGGGIQVDEHLRTNLPNIYAAGDVASFYNPVLKRWTRVEHEDNALSMGQAAGAAMAGSEQAYTHQSFFYSDLFDLGYEAVGELDPRLDTYADWVDPYRQGVIYYLKDGLVRGVLLWNTWGQLDPARRLIAAAQPLTPAQLKGYLPEA</sequence>
<dbReference type="Proteomes" id="UP000055060">
    <property type="component" value="Unassembled WGS sequence"/>
</dbReference>
<evidence type="ECO:0000256" key="3">
    <source>
        <dbReference type="ARBA" id="ARBA00022703"/>
    </source>
</evidence>
<protein>
    <submittedName>
        <fullName evidence="11">Uncharacterized NAD(FAD)-dependent dehydrogenase</fullName>
    </submittedName>
</protein>
<dbReference type="Gene3D" id="3.30.390.30">
    <property type="match status" value="1"/>
</dbReference>
<keyword evidence="4" id="KW-0274">FAD</keyword>
<dbReference type="Gene3D" id="3.50.50.60">
    <property type="entry name" value="FAD/NAD(P)-binding domain"/>
    <property type="match status" value="2"/>
</dbReference>
<dbReference type="PANTHER" id="PTHR43557">
    <property type="entry name" value="APOPTOSIS-INDUCING FACTOR 1"/>
    <property type="match status" value="1"/>
</dbReference>
<dbReference type="GO" id="GO:0005737">
    <property type="term" value="C:cytoplasm"/>
    <property type="evidence" value="ECO:0007669"/>
    <property type="project" value="TreeGrafter"/>
</dbReference>
<dbReference type="GO" id="GO:0033108">
    <property type="term" value="P:mitochondrial respiratory chain complex assembly"/>
    <property type="evidence" value="ECO:0007669"/>
    <property type="project" value="TreeGrafter"/>
</dbReference>
<dbReference type="InterPro" id="IPR036188">
    <property type="entry name" value="FAD/NAD-bd_sf"/>
</dbReference>
<keyword evidence="12" id="KW-1185">Reference proteome</keyword>
<dbReference type="RefSeq" id="WP_075075522.1">
    <property type="nucleotide sequence ID" value="NZ_DF967973.1"/>
</dbReference>
<name>A0A0K8MY18_9CHLR</name>
<gene>
    <name evidence="11" type="ORF">LARV_03944</name>
</gene>
<feature type="domain" description="Mitochondrial apoptosis-inducing factor C-terminal" evidence="10">
    <location>
        <begin position="347"/>
        <end position="381"/>
    </location>
</feature>
<dbReference type="Pfam" id="PF07992">
    <property type="entry name" value="Pyr_redox_2"/>
    <property type="match status" value="1"/>
</dbReference>
<evidence type="ECO:0000256" key="2">
    <source>
        <dbReference type="ARBA" id="ARBA00022630"/>
    </source>
</evidence>
<dbReference type="SMART" id="SM01353">
    <property type="entry name" value="AIF_C"/>
    <property type="match status" value="1"/>
</dbReference>
<dbReference type="EMBL" id="DF967973">
    <property type="protein sequence ID" value="GAP16148.1"/>
    <property type="molecule type" value="Genomic_DNA"/>
</dbReference>
<dbReference type="InterPro" id="IPR016156">
    <property type="entry name" value="FAD/NAD-linked_Rdtase_dimer_sf"/>
</dbReference>
<dbReference type="OrthoDB" id="9802028at2"/>
<proteinExistence type="predicted"/>
<dbReference type="GO" id="GO:0046983">
    <property type="term" value="F:protein dimerization activity"/>
    <property type="evidence" value="ECO:0007669"/>
    <property type="project" value="InterPro"/>
</dbReference>
<dbReference type="SUPFAM" id="SSF51905">
    <property type="entry name" value="FAD/NAD(P)-binding domain"/>
    <property type="match status" value="1"/>
</dbReference>
<accession>A0A0K8MY18</accession>
<evidence type="ECO:0000256" key="5">
    <source>
        <dbReference type="ARBA" id="ARBA00022946"/>
    </source>
</evidence>
<dbReference type="InterPro" id="IPR023753">
    <property type="entry name" value="FAD/NAD-binding_dom"/>
</dbReference>